<accession>A0A931NDG7</accession>
<dbReference type="PANTHER" id="PTHR43877">
    <property type="entry name" value="AMINOALKYLPHOSPHONATE N-ACETYLTRANSFERASE-RELATED-RELATED"/>
    <property type="match status" value="1"/>
</dbReference>
<dbReference type="Proteomes" id="UP000620139">
    <property type="component" value="Unassembled WGS sequence"/>
</dbReference>
<evidence type="ECO:0000259" key="3">
    <source>
        <dbReference type="PROSITE" id="PS51186"/>
    </source>
</evidence>
<keyword evidence="2" id="KW-0012">Acyltransferase</keyword>
<proteinExistence type="predicted"/>
<evidence type="ECO:0000256" key="1">
    <source>
        <dbReference type="ARBA" id="ARBA00022679"/>
    </source>
</evidence>
<dbReference type="Gene3D" id="3.40.630.30">
    <property type="match status" value="1"/>
</dbReference>
<dbReference type="AlphaFoldDB" id="A0A931NDG7"/>
<reference evidence="4" key="1">
    <citation type="submission" date="2020-12" db="EMBL/GenBank/DDBJ databases">
        <title>The genome sequence of Inhella sp. 4Y17.</title>
        <authorList>
            <person name="Liu Y."/>
        </authorList>
    </citation>
    <scope>NUCLEOTIDE SEQUENCE</scope>
    <source>
        <strain evidence="4">4Y10</strain>
    </source>
</reference>
<evidence type="ECO:0000256" key="2">
    <source>
        <dbReference type="ARBA" id="ARBA00023315"/>
    </source>
</evidence>
<dbReference type="GO" id="GO:0016747">
    <property type="term" value="F:acyltransferase activity, transferring groups other than amino-acyl groups"/>
    <property type="evidence" value="ECO:0007669"/>
    <property type="project" value="InterPro"/>
</dbReference>
<evidence type="ECO:0000313" key="4">
    <source>
        <dbReference type="EMBL" id="MBH9553067.1"/>
    </source>
</evidence>
<dbReference type="Pfam" id="PF00583">
    <property type="entry name" value="Acetyltransf_1"/>
    <property type="match status" value="1"/>
</dbReference>
<dbReference type="InterPro" id="IPR000182">
    <property type="entry name" value="GNAT_dom"/>
</dbReference>
<keyword evidence="1" id="KW-0808">Transferase</keyword>
<dbReference type="InterPro" id="IPR050832">
    <property type="entry name" value="Bact_Acetyltransf"/>
</dbReference>
<keyword evidence="5" id="KW-1185">Reference proteome</keyword>
<evidence type="ECO:0000313" key="5">
    <source>
        <dbReference type="Proteomes" id="UP000620139"/>
    </source>
</evidence>
<protein>
    <submittedName>
        <fullName evidence="4">GNAT family N-acetyltransferase</fullName>
    </submittedName>
</protein>
<dbReference type="SUPFAM" id="SSF55729">
    <property type="entry name" value="Acyl-CoA N-acyltransferases (Nat)"/>
    <property type="match status" value="1"/>
</dbReference>
<name>A0A931NDG7_9BURK</name>
<dbReference type="CDD" id="cd04301">
    <property type="entry name" value="NAT_SF"/>
    <property type="match status" value="1"/>
</dbReference>
<dbReference type="EMBL" id="JAEDAL010000003">
    <property type="protein sequence ID" value="MBH9553067.1"/>
    <property type="molecule type" value="Genomic_DNA"/>
</dbReference>
<organism evidence="4 5">
    <name type="scientific">Inhella gelatinilytica</name>
    <dbReference type="NCBI Taxonomy" id="2795030"/>
    <lineage>
        <taxon>Bacteria</taxon>
        <taxon>Pseudomonadati</taxon>
        <taxon>Pseudomonadota</taxon>
        <taxon>Betaproteobacteria</taxon>
        <taxon>Burkholderiales</taxon>
        <taxon>Sphaerotilaceae</taxon>
        <taxon>Inhella</taxon>
    </lineage>
</organism>
<sequence>MGVRELHESDLEALLGLYAHLHENDPPPDRANAEAVWREALQNPRIRYFGGYEGDLLVSSCTIVLVPNLTRGCRPYALIENVVTRASSRGKGWGTRLLQEALGFAWANNCYKVMLLTGRKDAATLRFYEGAGFSREGKTGFVARRS</sequence>
<dbReference type="PROSITE" id="PS51186">
    <property type="entry name" value="GNAT"/>
    <property type="match status" value="1"/>
</dbReference>
<dbReference type="InterPro" id="IPR016181">
    <property type="entry name" value="Acyl_CoA_acyltransferase"/>
</dbReference>
<comment type="caution">
    <text evidence="4">The sequence shown here is derived from an EMBL/GenBank/DDBJ whole genome shotgun (WGS) entry which is preliminary data.</text>
</comment>
<gene>
    <name evidence="4" type="ORF">I7X43_09375</name>
</gene>
<feature type="domain" description="N-acetyltransferase" evidence="3">
    <location>
        <begin position="1"/>
        <end position="146"/>
    </location>
</feature>